<sequence length="170" mass="18703">MALATVLAPLARAHADGVISTLEANERLKVRPTEVRLTFNEPVELRFSTLKVYPLHDPARLRTRTKALVGRVLRLKGDETPRADLGPKTPPRTTRAAVIGLKPGLKPGAYMVIWRVLSVDTHPSEGFFVLHLPALERVRHFGVAAVQDGVTTCLGLGRKRPEAGFSTRLF</sequence>
<gene>
    <name evidence="4" type="ORF">Mlute_01778</name>
</gene>
<dbReference type="InterPro" id="IPR007348">
    <property type="entry name" value="CopC_dom"/>
</dbReference>
<accession>A0A399EMQ7</accession>
<evidence type="ECO:0000313" key="4">
    <source>
        <dbReference type="EMBL" id="RIH84793.1"/>
    </source>
</evidence>
<dbReference type="AlphaFoldDB" id="A0A399EMQ7"/>
<keyword evidence="2" id="KW-0186">Copper</keyword>
<dbReference type="Proteomes" id="UP000265800">
    <property type="component" value="Unassembled WGS sequence"/>
</dbReference>
<dbReference type="InterPro" id="IPR014755">
    <property type="entry name" value="Cu-Rt/internalin_Ig-like"/>
</dbReference>
<proteinExistence type="predicted"/>
<dbReference type="GO" id="GO:0005507">
    <property type="term" value="F:copper ion binding"/>
    <property type="evidence" value="ECO:0007669"/>
    <property type="project" value="InterPro"/>
</dbReference>
<name>A0A399EMQ7_9DEIN</name>
<evidence type="ECO:0000256" key="2">
    <source>
        <dbReference type="ARBA" id="ARBA00023008"/>
    </source>
</evidence>
<dbReference type="GO" id="GO:0046688">
    <property type="term" value="P:response to copper ion"/>
    <property type="evidence" value="ECO:0007669"/>
    <property type="project" value="InterPro"/>
</dbReference>
<comment type="caution">
    <text evidence="4">The sequence shown here is derived from an EMBL/GenBank/DDBJ whole genome shotgun (WGS) entry which is preliminary data.</text>
</comment>
<protein>
    <submittedName>
        <fullName evidence="4">CopC domain protein</fullName>
    </submittedName>
</protein>
<dbReference type="EMBL" id="QWKZ01000055">
    <property type="protein sequence ID" value="RIH84793.1"/>
    <property type="molecule type" value="Genomic_DNA"/>
</dbReference>
<dbReference type="SUPFAM" id="SSF81296">
    <property type="entry name" value="E set domains"/>
    <property type="match status" value="1"/>
</dbReference>
<feature type="domain" description="CopC" evidence="3">
    <location>
        <begin position="14"/>
        <end position="128"/>
    </location>
</feature>
<dbReference type="Pfam" id="PF04234">
    <property type="entry name" value="CopC"/>
    <property type="match status" value="1"/>
</dbReference>
<evidence type="ECO:0000256" key="1">
    <source>
        <dbReference type="ARBA" id="ARBA00022729"/>
    </source>
</evidence>
<dbReference type="RefSeq" id="WP_051304427.1">
    <property type="nucleotide sequence ID" value="NZ_QWKZ01000055.1"/>
</dbReference>
<keyword evidence="1" id="KW-0732">Signal</keyword>
<dbReference type="InterPro" id="IPR014756">
    <property type="entry name" value="Ig_E-set"/>
</dbReference>
<organism evidence="4 5">
    <name type="scientific">Meiothermus luteus</name>
    <dbReference type="NCBI Taxonomy" id="2026184"/>
    <lineage>
        <taxon>Bacteria</taxon>
        <taxon>Thermotogati</taxon>
        <taxon>Deinococcota</taxon>
        <taxon>Deinococci</taxon>
        <taxon>Thermales</taxon>
        <taxon>Thermaceae</taxon>
        <taxon>Meiothermus</taxon>
    </lineage>
</organism>
<dbReference type="Gene3D" id="2.60.40.1220">
    <property type="match status" value="1"/>
</dbReference>
<evidence type="ECO:0000313" key="5">
    <source>
        <dbReference type="Proteomes" id="UP000265800"/>
    </source>
</evidence>
<dbReference type="OrthoDB" id="26014at2"/>
<reference evidence="4 5" key="1">
    <citation type="submission" date="2018-08" db="EMBL/GenBank/DDBJ databases">
        <title>Meiothermus luteus KCTC 52599 genome sequencing project.</title>
        <authorList>
            <person name="Da Costa M.S."/>
            <person name="Albuquerque L."/>
            <person name="Raposo P."/>
            <person name="Froufe H.J.C."/>
            <person name="Barroso C.S."/>
            <person name="Egas C."/>
        </authorList>
    </citation>
    <scope>NUCLEOTIDE SEQUENCE [LARGE SCALE GENOMIC DNA]</scope>
    <source>
        <strain evidence="4 5">KCTC 52599</strain>
    </source>
</reference>
<dbReference type="GO" id="GO:0042597">
    <property type="term" value="C:periplasmic space"/>
    <property type="evidence" value="ECO:0007669"/>
    <property type="project" value="InterPro"/>
</dbReference>
<keyword evidence="5" id="KW-1185">Reference proteome</keyword>
<evidence type="ECO:0000259" key="3">
    <source>
        <dbReference type="Pfam" id="PF04234"/>
    </source>
</evidence>